<dbReference type="InterPro" id="IPR000121">
    <property type="entry name" value="PEP_util_C"/>
</dbReference>
<keyword evidence="10 15" id="KW-0418">Kinase</keyword>
<comment type="cofactor">
    <cofactor evidence="1 15">
        <name>Mg(2+)</name>
        <dbReference type="ChEBI" id="CHEBI:18420"/>
    </cofactor>
</comment>
<dbReference type="FunFam" id="3.30.470.20:FF:000017">
    <property type="entry name" value="Phosphoenolpyruvate synthase"/>
    <property type="match status" value="1"/>
</dbReference>
<evidence type="ECO:0000256" key="1">
    <source>
        <dbReference type="ARBA" id="ARBA00001946"/>
    </source>
</evidence>
<keyword evidence="12 15" id="KW-0460">Magnesium</keyword>
<evidence type="ECO:0000256" key="14">
    <source>
        <dbReference type="ARBA" id="ARBA00047700"/>
    </source>
</evidence>
<dbReference type="Gene3D" id="3.20.20.60">
    <property type="entry name" value="Phosphoenolpyruvate-binding domains"/>
    <property type="match status" value="1"/>
</dbReference>
<dbReference type="InterPro" id="IPR040442">
    <property type="entry name" value="Pyrv_kinase-like_dom_sf"/>
</dbReference>
<evidence type="ECO:0000256" key="10">
    <source>
        <dbReference type="ARBA" id="ARBA00022777"/>
    </source>
</evidence>
<gene>
    <name evidence="19" type="primary">ppsA</name>
    <name evidence="19" type="ORF">I5907_00305</name>
</gene>
<dbReference type="PIRSF" id="PIRSF000854">
    <property type="entry name" value="PEP_synthase"/>
    <property type="match status" value="1"/>
</dbReference>
<dbReference type="PANTHER" id="PTHR43030:SF1">
    <property type="entry name" value="PHOSPHOENOLPYRUVATE SYNTHASE"/>
    <property type="match status" value="1"/>
</dbReference>
<evidence type="ECO:0000256" key="12">
    <source>
        <dbReference type="ARBA" id="ARBA00022842"/>
    </source>
</evidence>
<comment type="function">
    <text evidence="2 15">Catalyzes the phosphorylation of pyruvate to phosphoenolpyruvate.</text>
</comment>
<evidence type="ECO:0000256" key="4">
    <source>
        <dbReference type="ARBA" id="ARBA00007837"/>
    </source>
</evidence>
<evidence type="ECO:0000259" key="18">
    <source>
        <dbReference type="Pfam" id="PF02896"/>
    </source>
</evidence>
<evidence type="ECO:0000256" key="15">
    <source>
        <dbReference type="PIRNR" id="PIRNR000854"/>
    </source>
</evidence>
<dbReference type="InterPro" id="IPR015813">
    <property type="entry name" value="Pyrv/PenolPyrv_kinase-like_dom"/>
</dbReference>
<dbReference type="GO" id="GO:0046872">
    <property type="term" value="F:metal ion binding"/>
    <property type="evidence" value="ECO:0007669"/>
    <property type="project" value="UniProtKB-KW"/>
</dbReference>
<dbReference type="EMBL" id="JADWYR010000001">
    <property type="protein sequence ID" value="MBG9374659.1"/>
    <property type="molecule type" value="Genomic_DNA"/>
</dbReference>
<evidence type="ECO:0000259" key="17">
    <source>
        <dbReference type="Pfam" id="PF01326"/>
    </source>
</evidence>
<dbReference type="Pfam" id="PF02896">
    <property type="entry name" value="PEP-utilizers_C"/>
    <property type="match status" value="1"/>
</dbReference>
<evidence type="ECO:0000313" key="20">
    <source>
        <dbReference type="Proteomes" id="UP000628448"/>
    </source>
</evidence>
<sequence>MSVFVKRFNNIAITDVPVVGGKNASLGEMYANLASKGIKVPDGFATTAEAFQYFLSYNNLHKPIGEQLAHLDKKHFSNLAVTGSRIRELVAGAALPGNLMDAIAGAYAVLGNNTDIAVAVRSSATAEDLPQASFAGQHESYLNVSGKGALLKAVKKCFASLYTDRAIKYREDNGFAHEKVSLSVGVQKMVRSDLASSGVVFTLEPESGFRNIIHISGVWGLGENIVQGAVTPDEFFVFKPTLLQRKNAIIKRKMGAKAKTMIYGSKVDATVVNIDTPVEKRRQFVLNDDEVTTIAGWANDIEAHYGKPMDIEWAKDGETNELFIIQARPETVHSQQNALVIKEYRILTKGKLLAQGEAIGSKLATGVARILKDPAEAYKLNEGEIVITDTTSPDWDPVLKKAAAIVTDKGGRTSHASIVARELGVPAVVGCAGATACIKDGALITVSCCEGETGFIYEGAATFEESLLDFTNVRKPVHTKVMLILADPDKAFKLSFYPNDGVGLLRIEFIITHAIQVHPMALARYNDLQDDALKKAIDAITDGYADKQQFFIDKLAEGVATIAAAFYPKEVIVRMSDFKTNEYANLIGGKYFEPAEENPMLGFRGASRYYNDLYKDGFAMECAAIKKVRDEMGFTNVKVMIPFCRTIDEGRKVLGVMKQHGLAQHVNSLQVYVMAEIPANIILATGFAAIFDGFSIGSNDLTQLTLGIDRDSAIISDLFSEENEAVKEMIAMMISKAKTAGSKVGLCGQAPSDFPAFAGFLVEHGIDSISFNPDALLKGTENILKAEGLLMVTH</sequence>
<name>A0A931E3V0_9BACT</name>
<dbReference type="PANTHER" id="PTHR43030">
    <property type="entry name" value="PHOSPHOENOLPYRUVATE SYNTHASE"/>
    <property type="match status" value="1"/>
</dbReference>
<dbReference type="SUPFAM" id="SSF52009">
    <property type="entry name" value="Phosphohistidine domain"/>
    <property type="match status" value="1"/>
</dbReference>
<organism evidence="19 20">
    <name type="scientific">Panacibacter microcysteis</name>
    <dbReference type="NCBI Taxonomy" id="2793269"/>
    <lineage>
        <taxon>Bacteria</taxon>
        <taxon>Pseudomonadati</taxon>
        <taxon>Bacteroidota</taxon>
        <taxon>Chitinophagia</taxon>
        <taxon>Chitinophagales</taxon>
        <taxon>Chitinophagaceae</taxon>
        <taxon>Panacibacter</taxon>
    </lineage>
</organism>
<keyword evidence="8 15" id="KW-0479">Metal-binding</keyword>
<dbReference type="EC" id="2.7.9.2" evidence="5 15"/>
<evidence type="ECO:0000259" key="16">
    <source>
        <dbReference type="Pfam" id="PF00391"/>
    </source>
</evidence>
<dbReference type="NCBIfam" id="TIGR01418">
    <property type="entry name" value="PEP_synth"/>
    <property type="match status" value="1"/>
</dbReference>
<evidence type="ECO:0000256" key="3">
    <source>
        <dbReference type="ARBA" id="ARBA00004742"/>
    </source>
</evidence>
<keyword evidence="20" id="KW-1185">Reference proteome</keyword>
<dbReference type="AlphaFoldDB" id="A0A931E3V0"/>
<dbReference type="SUPFAM" id="SSF51621">
    <property type="entry name" value="Phosphoenolpyruvate/pyruvate domain"/>
    <property type="match status" value="1"/>
</dbReference>
<evidence type="ECO:0000256" key="2">
    <source>
        <dbReference type="ARBA" id="ARBA00002988"/>
    </source>
</evidence>
<evidence type="ECO:0000256" key="6">
    <source>
        <dbReference type="ARBA" id="ARBA00021623"/>
    </source>
</evidence>
<keyword evidence="7 15" id="KW-0808">Transferase</keyword>
<feature type="domain" description="PEP-utilising enzyme mobile" evidence="16">
    <location>
        <begin position="381"/>
        <end position="451"/>
    </location>
</feature>
<dbReference type="RefSeq" id="WP_196988758.1">
    <property type="nucleotide sequence ID" value="NZ_JADWYR010000001.1"/>
</dbReference>
<dbReference type="Pfam" id="PF01326">
    <property type="entry name" value="PPDK_N"/>
    <property type="match status" value="1"/>
</dbReference>
<dbReference type="Pfam" id="PF00391">
    <property type="entry name" value="PEP-utilizers"/>
    <property type="match status" value="1"/>
</dbReference>
<feature type="domain" description="Pyruvate phosphate dikinase AMP/ATP-binding" evidence="17">
    <location>
        <begin position="17"/>
        <end position="340"/>
    </location>
</feature>
<evidence type="ECO:0000313" key="19">
    <source>
        <dbReference type="EMBL" id="MBG9374659.1"/>
    </source>
</evidence>
<comment type="catalytic activity">
    <reaction evidence="14 15">
        <text>pyruvate + ATP + H2O = phosphoenolpyruvate + AMP + phosphate + 2 H(+)</text>
        <dbReference type="Rhea" id="RHEA:11364"/>
        <dbReference type="ChEBI" id="CHEBI:15361"/>
        <dbReference type="ChEBI" id="CHEBI:15377"/>
        <dbReference type="ChEBI" id="CHEBI:15378"/>
        <dbReference type="ChEBI" id="CHEBI:30616"/>
        <dbReference type="ChEBI" id="CHEBI:43474"/>
        <dbReference type="ChEBI" id="CHEBI:58702"/>
        <dbReference type="ChEBI" id="CHEBI:456215"/>
        <dbReference type="EC" id="2.7.9.2"/>
    </reaction>
</comment>
<evidence type="ECO:0000256" key="5">
    <source>
        <dbReference type="ARBA" id="ARBA00011996"/>
    </source>
</evidence>
<keyword evidence="9 15" id="KW-0547">Nucleotide-binding</keyword>
<dbReference type="InterPro" id="IPR036637">
    <property type="entry name" value="Phosphohistidine_dom_sf"/>
</dbReference>
<feature type="domain" description="PEP-utilising enzyme C-terminal" evidence="18">
    <location>
        <begin position="476"/>
        <end position="779"/>
    </location>
</feature>
<comment type="pathway">
    <text evidence="3 15">Carbohydrate biosynthesis; gluconeogenesis.</text>
</comment>
<dbReference type="InterPro" id="IPR018274">
    <property type="entry name" value="PEP_util_AS"/>
</dbReference>
<evidence type="ECO:0000256" key="9">
    <source>
        <dbReference type="ARBA" id="ARBA00022741"/>
    </source>
</evidence>
<dbReference type="Gene3D" id="3.50.30.10">
    <property type="entry name" value="Phosphohistidine domain"/>
    <property type="match status" value="1"/>
</dbReference>
<comment type="caution">
    <text evidence="19">The sequence shown here is derived from an EMBL/GenBank/DDBJ whole genome shotgun (WGS) entry which is preliminary data.</text>
</comment>
<accession>A0A931E3V0</accession>
<dbReference type="InterPro" id="IPR013815">
    <property type="entry name" value="ATP_grasp_subdomain_1"/>
</dbReference>
<dbReference type="InterPro" id="IPR008279">
    <property type="entry name" value="PEP-util_enz_mobile_dom"/>
</dbReference>
<dbReference type="GO" id="GO:0005524">
    <property type="term" value="F:ATP binding"/>
    <property type="evidence" value="ECO:0007669"/>
    <property type="project" value="UniProtKB-KW"/>
</dbReference>
<dbReference type="PROSITE" id="PS00742">
    <property type="entry name" value="PEP_ENZYMES_2"/>
    <property type="match status" value="1"/>
</dbReference>
<evidence type="ECO:0000256" key="11">
    <source>
        <dbReference type="ARBA" id="ARBA00022840"/>
    </source>
</evidence>
<reference evidence="19" key="1">
    <citation type="submission" date="2020-11" db="EMBL/GenBank/DDBJ databases">
        <title>Bacterial whole genome sequence for Panacibacter sp. DH6.</title>
        <authorList>
            <person name="Le V."/>
            <person name="Ko S."/>
            <person name="Ahn C.-Y."/>
            <person name="Oh H.-M."/>
        </authorList>
    </citation>
    <scope>NUCLEOTIDE SEQUENCE</scope>
    <source>
        <strain evidence="19">DH6</strain>
    </source>
</reference>
<dbReference type="InterPro" id="IPR002192">
    <property type="entry name" value="PPDK_AMP/ATP-bd"/>
</dbReference>
<dbReference type="Proteomes" id="UP000628448">
    <property type="component" value="Unassembled WGS sequence"/>
</dbReference>
<keyword evidence="11 15" id="KW-0067">ATP-binding</keyword>
<evidence type="ECO:0000256" key="13">
    <source>
        <dbReference type="ARBA" id="ARBA00033470"/>
    </source>
</evidence>
<evidence type="ECO:0000256" key="8">
    <source>
        <dbReference type="ARBA" id="ARBA00022723"/>
    </source>
</evidence>
<proteinExistence type="inferred from homology"/>
<dbReference type="GO" id="GO:0008986">
    <property type="term" value="F:pyruvate, water dikinase activity"/>
    <property type="evidence" value="ECO:0007669"/>
    <property type="project" value="UniProtKB-EC"/>
</dbReference>
<dbReference type="InterPro" id="IPR023151">
    <property type="entry name" value="PEP_util_CS"/>
</dbReference>
<evidence type="ECO:0000256" key="7">
    <source>
        <dbReference type="ARBA" id="ARBA00022679"/>
    </source>
</evidence>
<dbReference type="NCBIfam" id="NF005057">
    <property type="entry name" value="PRK06464.1"/>
    <property type="match status" value="1"/>
</dbReference>
<comment type="similarity">
    <text evidence="4 15">Belongs to the PEP-utilizing enzyme family.</text>
</comment>
<dbReference type="PROSITE" id="PS00370">
    <property type="entry name" value="PEP_ENZYMES_PHOS_SITE"/>
    <property type="match status" value="1"/>
</dbReference>
<protein>
    <recommendedName>
        <fullName evidence="6 15">Phosphoenolpyruvate synthase</fullName>
        <shortName evidence="15">PEP synthase</shortName>
        <ecNumber evidence="5 15">2.7.9.2</ecNumber>
    </recommendedName>
    <alternativeName>
        <fullName evidence="13 15">Pyruvate, water dikinase</fullName>
    </alternativeName>
</protein>
<dbReference type="FunFam" id="3.30.1490.20:FF:000010">
    <property type="entry name" value="Phosphoenolpyruvate synthase"/>
    <property type="match status" value="1"/>
</dbReference>
<dbReference type="Gene3D" id="3.30.470.20">
    <property type="entry name" value="ATP-grasp fold, B domain"/>
    <property type="match status" value="1"/>
</dbReference>
<dbReference type="SUPFAM" id="SSF56059">
    <property type="entry name" value="Glutathione synthetase ATP-binding domain-like"/>
    <property type="match status" value="1"/>
</dbReference>
<dbReference type="Gene3D" id="3.30.1490.20">
    <property type="entry name" value="ATP-grasp fold, A domain"/>
    <property type="match status" value="1"/>
</dbReference>
<dbReference type="InterPro" id="IPR006319">
    <property type="entry name" value="PEP_synth"/>
</dbReference>